<dbReference type="OrthoDB" id="10044916at2759"/>
<evidence type="ECO:0000313" key="4">
    <source>
        <dbReference type="EMBL" id="CAF4105690.1"/>
    </source>
</evidence>
<dbReference type="EMBL" id="CAJNOU010004254">
    <property type="protein sequence ID" value="CAF1433666.1"/>
    <property type="molecule type" value="Genomic_DNA"/>
</dbReference>
<dbReference type="AlphaFoldDB" id="A0A819PS89"/>
<name>A0A819PS89_9BILA</name>
<dbReference type="Proteomes" id="UP000663823">
    <property type="component" value="Unassembled WGS sequence"/>
</dbReference>
<protein>
    <submittedName>
        <fullName evidence="3">Uncharacterized protein</fullName>
    </submittedName>
</protein>
<evidence type="ECO:0000313" key="3">
    <source>
        <dbReference type="EMBL" id="CAF4017825.1"/>
    </source>
</evidence>
<sequence length="262" mass="30155">MSVSESTNELTRPGAIDEESLIELTENNTISDNIVIDKKRRQSIIPLSHQPKPIDATKVSDFESNNGDNEDEDEFDSFILNNFNSFSGSENVIDRLDNIDKKFNLHKILRNLRYIAIPLLVEGDAKRKYFRNRNNIKSYDDFYEFLFINYDVIEPNTRRFQPNPSSYSSNQNNFTHNPLTHKNISFEDQQKATTNNFDLTDNLPPRPILRSTAMIDIGATRLSGDESENRSTIAPPPNISYNTYNLDQTTYVIHKAIIDNLI</sequence>
<evidence type="ECO:0000313" key="5">
    <source>
        <dbReference type="Proteomes" id="UP000663823"/>
    </source>
</evidence>
<dbReference type="EMBL" id="CAJOBE010010326">
    <property type="protein sequence ID" value="CAF4105690.1"/>
    <property type="molecule type" value="Genomic_DNA"/>
</dbReference>
<proteinExistence type="predicted"/>
<comment type="caution">
    <text evidence="3">The sequence shown here is derived from an EMBL/GenBank/DDBJ whole genome shotgun (WGS) entry which is preliminary data.</text>
</comment>
<dbReference type="EMBL" id="CAJNOO010003965">
    <property type="protein sequence ID" value="CAF1362480.1"/>
    <property type="molecule type" value="Genomic_DNA"/>
</dbReference>
<evidence type="ECO:0000313" key="2">
    <source>
        <dbReference type="EMBL" id="CAF1433666.1"/>
    </source>
</evidence>
<reference evidence="3" key="1">
    <citation type="submission" date="2021-02" db="EMBL/GenBank/DDBJ databases">
        <authorList>
            <person name="Nowell W R."/>
        </authorList>
    </citation>
    <scope>NUCLEOTIDE SEQUENCE</scope>
</reference>
<dbReference type="Proteomes" id="UP000663874">
    <property type="component" value="Unassembled WGS sequence"/>
</dbReference>
<dbReference type="Proteomes" id="UP000663882">
    <property type="component" value="Unassembled WGS sequence"/>
</dbReference>
<evidence type="ECO:0000313" key="1">
    <source>
        <dbReference type="EMBL" id="CAF1362480.1"/>
    </source>
</evidence>
<accession>A0A819PS89</accession>
<dbReference type="Proteomes" id="UP000663889">
    <property type="component" value="Unassembled WGS sequence"/>
</dbReference>
<gene>
    <name evidence="4" type="ORF">FNK824_LOCUS31605</name>
    <name evidence="3" type="ORF">OTI717_LOCUS29925</name>
    <name evidence="1" type="ORF">RFH988_LOCUS32895</name>
    <name evidence="2" type="ORF">SEV965_LOCUS32877</name>
</gene>
<dbReference type="EMBL" id="CAJOAX010007771">
    <property type="protein sequence ID" value="CAF4017825.1"/>
    <property type="molecule type" value="Genomic_DNA"/>
</dbReference>
<organism evidence="3 5">
    <name type="scientific">Rotaria sordida</name>
    <dbReference type="NCBI Taxonomy" id="392033"/>
    <lineage>
        <taxon>Eukaryota</taxon>
        <taxon>Metazoa</taxon>
        <taxon>Spiralia</taxon>
        <taxon>Gnathifera</taxon>
        <taxon>Rotifera</taxon>
        <taxon>Eurotatoria</taxon>
        <taxon>Bdelloidea</taxon>
        <taxon>Philodinida</taxon>
        <taxon>Philodinidae</taxon>
        <taxon>Rotaria</taxon>
    </lineage>
</organism>